<name>G4TTE4_SERID</name>
<dbReference type="Proteomes" id="UP000007148">
    <property type="component" value="Unassembled WGS sequence"/>
</dbReference>
<dbReference type="EMBL" id="CAFZ01000331">
    <property type="protein sequence ID" value="CCA74587.1"/>
    <property type="molecule type" value="Genomic_DNA"/>
</dbReference>
<dbReference type="InterPro" id="IPR008551">
    <property type="entry name" value="TANGO2"/>
</dbReference>
<dbReference type="HOGENOM" id="CLU_792536_0_0_1"/>
<dbReference type="OrthoDB" id="191601at2759"/>
<sequence>MEQFIKGLTNRPPSTPLPSTTTRTKPVTTKAISQGLGATNMLSVMEMPELGDEEEVEYDYAGFNLLLVSMAQEDAKPRSVPQNAGEHEDEILPEIVPRMALMTNSGEGGRLTARWLEGDEARLGGVSNGVDGSTMEMWTKIELGKRALSDLIRREIELGAHSTETTKRCRCYVAHRHDSFHPSAPAHLECVREEGSDCDVVKADKAKTKQDREEALIEGVFDVLALKDTDINARDDFFGSVRVDPRHLEIAVDGGARTVEGWYATRTSTVLLVRKDGCVVYRERDIWRLSSSDLERAASPFSECRCMSPIIPGEVVEAEHECRLPIAEQGLFPVMGDRKEDREHIFWLYL</sequence>
<feature type="region of interest" description="Disordered" evidence="1">
    <location>
        <begin position="1"/>
        <end position="25"/>
    </location>
</feature>
<gene>
    <name evidence="2" type="ORF">PIIN_08539</name>
</gene>
<keyword evidence="3" id="KW-1185">Reference proteome</keyword>
<comment type="caution">
    <text evidence="2">The sequence shown here is derived from an EMBL/GenBank/DDBJ whole genome shotgun (WGS) entry which is preliminary data.</text>
</comment>
<protein>
    <submittedName>
        <fullName evidence="2">Uncharacterized protein</fullName>
    </submittedName>
</protein>
<proteinExistence type="predicted"/>
<reference evidence="2 3" key="1">
    <citation type="journal article" date="2011" name="PLoS Pathog.">
        <title>Endophytic Life Strategies Decoded by Genome and Transcriptome Analyses of the Mutualistic Root Symbiont Piriformospora indica.</title>
        <authorList>
            <person name="Zuccaro A."/>
            <person name="Lahrmann U."/>
            <person name="Guldener U."/>
            <person name="Langen G."/>
            <person name="Pfiffi S."/>
            <person name="Biedenkopf D."/>
            <person name="Wong P."/>
            <person name="Samans B."/>
            <person name="Grimm C."/>
            <person name="Basiewicz M."/>
            <person name="Murat C."/>
            <person name="Martin F."/>
            <person name="Kogel K.H."/>
        </authorList>
    </citation>
    <scope>NUCLEOTIDE SEQUENCE [LARGE SCALE GENOMIC DNA]</scope>
    <source>
        <strain evidence="2 3">DSM 11827</strain>
    </source>
</reference>
<dbReference type="AlphaFoldDB" id="G4TTE4"/>
<dbReference type="Pfam" id="PF05742">
    <property type="entry name" value="TANGO2"/>
    <property type="match status" value="1"/>
</dbReference>
<evidence type="ECO:0000313" key="2">
    <source>
        <dbReference type="EMBL" id="CCA74587.1"/>
    </source>
</evidence>
<organism evidence="2 3">
    <name type="scientific">Serendipita indica (strain DSM 11827)</name>
    <name type="common">Root endophyte fungus</name>
    <name type="synonym">Piriformospora indica</name>
    <dbReference type="NCBI Taxonomy" id="1109443"/>
    <lineage>
        <taxon>Eukaryota</taxon>
        <taxon>Fungi</taxon>
        <taxon>Dikarya</taxon>
        <taxon>Basidiomycota</taxon>
        <taxon>Agaricomycotina</taxon>
        <taxon>Agaricomycetes</taxon>
        <taxon>Sebacinales</taxon>
        <taxon>Serendipitaceae</taxon>
        <taxon>Serendipita</taxon>
    </lineage>
</organism>
<evidence type="ECO:0000313" key="3">
    <source>
        <dbReference type="Proteomes" id="UP000007148"/>
    </source>
</evidence>
<accession>G4TTE4</accession>
<evidence type="ECO:0000256" key="1">
    <source>
        <dbReference type="SAM" id="MobiDB-lite"/>
    </source>
</evidence>
<dbReference type="InParanoid" id="G4TTE4"/>
<feature type="compositionally biased region" description="Low complexity" evidence="1">
    <location>
        <begin position="8"/>
        <end position="25"/>
    </location>
</feature>